<keyword evidence="3" id="KW-0472">Membrane</keyword>
<dbReference type="InterPro" id="IPR036761">
    <property type="entry name" value="TTHA0802/YceI-like_sf"/>
</dbReference>
<keyword evidence="3" id="KW-1133">Transmembrane helix</keyword>
<proteinExistence type="inferred from homology"/>
<name>A0AAE9Y5W6_9ACTN</name>
<dbReference type="EMBL" id="CP116942">
    <property type="protein sequence ID" value="WCO67204.1"/>
    <property type="molecule type" value="Genomic_DNA"/>
</dbReference>
<feature type="region of interest" description="Disordered" evidence="2">
    <location>
        <begin position="33"/>
        <end position="54"/>
    </location>
</feature>
<comment type="similarity">
    <text evidence="1">Belongs to the UPF0312 family.</text>
</comment>
<feature type="domain" description="Lipid/polyisoprenoid-binding YceI-like" evidence="4">
    <location>
        <begin position="56"/>
        <end position="235"/>
    </location>
</feature>
<dbReference type="PANTHER" id="PTHR34406:SF1">
    <property type="entry name" value="PROTEIN YCEI"/>
    <property type="match status" value="1"/>
</dbReference>
<gene>
    <name evidence="5" type="ORF">PO878_00520</name>
</gene>
<evidence type="ECO:0000256" key="3">
    <source>
        <dbReference type="SAM" id="Phobius"/>
    </source>
</evidence>
<evidence type="ECO:0000313" key="6">
    <source>
        <dbReference type="Proteomes" id="UP001216390"/>
    </source>
</evidence>
<dbReference type="KEGG" id="ima:PO878_00520"/>
<reference evidence="5" key="1">
    <citation type="submission" date="2023-01" db="EMBL/GenBank/DDBJ databases">
        <title>The diversity of Class Acidimicrobiia in South China Sea sediment environments and the proposal of Iamia marina sp. nov., a novel species of the genus Iamia.</title>
        <authorList>
            <person name="He Y."/>
            <person name="Tian X."/>
        </authorList>
    </citation>
    <scope>NUCLEOTIDE SEQUENCE</scope>
    <source>
        <strain evidence="5">DSM 19957</strain>
    </source>
</reference>
<evidence type="ECO:0000256" key="2">
    <source>
        <dbReference type="SAM" id="MobiDB-lite"/>
    </source>
</evidence>
<dbReference type="SMART" id="SM00867">
    <property type="entry name" value="YceI"/>
    <property type="match status" value="1"/>
</dbReference>
<feature type="transmembrane region" description="Helical" evidence="3">
    <location>
        <begin position="5"/>
        <end position="24"/>
    </location>
</feature>
<sequence length="237" mass="24570">MGKKLVGALLVVVVLVGAGVYWFVVRDDAPEELSLDSGSEGSGEPVGDAPDTYDGEWVVRTGGDTTAGFRIEEEFAGAISHTAVGRSPEVDGSLTVDGSEVTAADVVVDLTALEFTDDPPTGNVGNRAGAMEDNGLETSEFPEATFTLTEPLDLGGDPADGFTATVDAVGELTLHGVATPVTVPLEAQVEGDTIRVATVEPVPVVLADHDIEVRSPPFVASIEDEGSFELLLVFEKA</sequence>
<evidence type="ECO:0000313" key="5">
    <source>
        <dbReference type="EMBL" id="WCO67204.1"/>
    </source>
</evidence>
<protein>
    <submittedName>
        <fullName evidence="5">YceI family protein</fullName>
    </submittedName>
</protein>
<dbReference type="Pfam" id="PF04264">
    <property type="entry name" value="YceI"/>
    <property type="match status" value="1"/>
</dbReference>
<evidence type="ECO:0000256" key="1">
    <source>
        <dbReference type="ARBA" id="ARBA00008812"/>
    </source>
</evidence>
<keyword evidence="6" id="KW-1185">Reference proteome</keyword>
<dbReference type="SUPFAM" id="SSF101874">
    <property type="entry name" value="YceI-like"/>
    <property type="match status" value="1"/>
</dbReference>
<dbReference type="Gene3D" id="2.40.128.110">
    <property type="entry name" value="Lipid/polyisoprenoid-binding, YceI-like"/>
    <property type="match status" value="1"/>
</dbReference>
<dbReference type="Proteomes" id="UP001216390">
    <property type="component" value="Chromosome"/>
</dbReference>
<dbReference type="InterPro" id="IPR007372">
    <property type="entry name" value="Lipid/polyisoprenoid-bd_YceI"/>
</dbReference>
<evidence type="ECO:0000259" key="4">
    <source>
        <dbReference type="SMART" id="SM00867"/>
    </source>
</evidence>
<dbReference type="RefSeq" id="WP_272736726.1">
    <property type="nucleotide sequence ID" value="NZ_CP116942.1"/>
</dbReference>
<organism evidence="5 6">
    <name type="scientific">Iamia majanohamensis</name>
    <dbReference type="NCBI Taxonomy" id="467976"/>
    <lineage>
        <taxon>Bacteria</taxon>
        <taxon>Bacillati</taxon>
        <taxon>Actinomycetota</taxon>
        <taxon>Acidimicrobiia</taxon>
        <taxon>Acidimicrobiales</taxon>
        <taxon>Iamiaceae</taxon>
        <taxon>Iamia</taxon>
    </lineage>
</organism>
<dbReference type="AlphaFoldDB" id="A0AAE9Y5W6"/>
<keyword evidence="3" id="KW-0812">Transmembrane</keyword>
<accession>A0AAE9Y5W6</accession>
<dbReference type="PANTHER" id="PTHR34406">
    <property type="entry name" value="PROTEIN YCEI"/>
    <property type="match status" value="1"/>
</dbReference>